<keyword evidence="1" id="KW-0547">Nucleotide-binding</keyword>
<dbReference type="InterPro" id="IPR016155">
    <property type="entry name" value="Mopterin_synth/thiamin_S_b"/>
</dbReference>
<comment type="caution">
    <text evidence="4">The sequence shown here is derived from an EMBL/GenBank/DDBJ whole genome shotgun (WGS) entry which is preliminary data.</text>
</comment>
<dbReference type="PANTHER" id="PTHR33359">
    <property type="entry name" value="MOLYBDOPTERIN SYNTHASE SULFUR CARRIER SUBUNIT"/>
    <property type="match status" value="1"/>
</dbReference>
<dbReference type="GO" id="GO:0000166">
    <property type="term" value="F:nucleotide binding"/>
    <property type="evidence" value="ECO:0007669"/>
    <property type="project" value="UniProtKB-KW"/>
</dbReference>
<gene>
    <name evidence="4" type="ORF">C5Y98_08535</name>
</gene>
<dbReference type="GO" id="GO:0006777">
    <property type="term" value="P:Mo-molybdopterin cofactor biosynthetic process"/>
    <property type="evidence" value="ECO:0007669"/>
    <property type="project" value="InterPro"/>
</dbReference>
<comment type="similarity">
    <text evidence="2">Belongs to the MoaD family.</text>
</comment>
<dbReference type="OrthoDB" id="7066694at2"/>
<dbReference type="SUPFAM" id="SSF54285">
    <property type="entry name" value="MoaD/ThiS"/>
    <property type="match status" value="1"/>
</dbReference>
<dbReference type="InterPro" id="IPR003749">
    <property type="entry name" value="ThiS/MoaD-like"/>
</dbReference>
<name>A0A2S8G100_9BACT</name>
<dbReference type="Pfam" id="PF02597">
    <property type="entry name" value="ThiS"/>
    <property type="match status" value="1"/>
</dbReference>
<dbReference type="AlphaFoldDB" id="A0A2S8G100"/>
<organism evidence="4 5">
    <name type="scientific">Blastopirellula marina</name>
    <dbReference type="NCBI Taxonomy" id="124"/>
    <lineage>
        <taxon>Bacteria</taxon>
        <taxon>Pseudomonadati</taxon>
        <taxon>Planctomycetota</taxon>
        <taxon>Planctomycetia</taxon>
        <taxon>Pirellulales</taxon>
        <taxon>Pirellulaceae</taxon>
        <taxon>Blastopirellula</taxon>
    </lineage>
</organism>
<reference evidence="4 5" key="1">
    <citation type="submission" date="2018-02" db="EMBL/GenBank/DDBJ databases">
        <title>Comparative genomes isolates from brazilian mangrove.</title>
        <authorList>
            <person name="Araujo J.E."/>
            <person name="Taketani R.G."/>
            <person name="Silva M.C.P."/>
            <person name="Loureco M.V."/>
            <person name="Andreote F.D."/>
        </authorList>
    </citation>
    <scope>NUCLEOTIDE SEQUENCE [LARGE SCALE GENOMIC DNA]</scope>
    <source>
        <strain evidence="4 5">NAP PRIS-MGV</strain>
    </source>
</reference>
<proteinExistence type="inferred from homology"/>
<dbReference type="GO" id="GO:1990133">
    <property type="term" value="C:molybdopterin adenylyltransferase complex"/>
    <property type="evidence" value="ECO:0007669"/>
    <property type="project" value="TreeGrafter"/>
</dbReference>
<dbReference type="InterPro" id="IPR012675">
    <property type="entry name" value="Beta-grasp_dom_sf"/>
</dbReference>
<evidence type="ECO:0000313" key="5">
    <source>
        <dbReference type="Proteomes" id="UP000239388"/>
    </source>
</evidence>
<evidence type="ECO:0000256" key="3">
    <source>
        <dbReference type="ARBA" id="ARBA00024247"/>
    </source>
</evidence>
<dbReference type="UniPathway" id="UPA00344"/>
<dbReference type="EMBL" id="PUIB01000011">
    <property type="protein sequence ID" value="PQO38117.1"/>
    <property type="molecule type" value="Genomic_DNA"/>
</dbReference>
<dbReference type="PANTHER" id="PTHR33359:SF1">
    <property type="entry name" value="MOLYBDOPTERIN SYNTHASE SULFUR CARRIER SUBUNIT"/>
    <property type="match status" value="1"/>
</dbReference>
<protein>
    <recommendedName>
        <fullName evidence="3">Molybdopterin synthase sulfur carrier subunit</fullName>
    </recommendedName>
</protein>
<sequence>MNVRVKLFALTQDLAGTDEVSLELAAPVTIAAIRTSLAEAVPALRPILSSCAFAVDNEYATNATEITGPAEIACLPPVSGG</sequence>
<dbReference type="InterPro" id="IPR044672">
    <property type="entry name" value="MOCS2A"/>
</dbReference>
<evidence type="ECO:0000256" key="1">
    <source>
        <dbReference type="ARBA" id="ARBA00022741"/>
    </source>
</evidence>
<evidence type="ECO:0000313" key="4">
    <source>
        <dbReference type="EMBL" id="PQO38117.1"/>
    </source>
</evidence>
<dbReference type="CDD" id="cd00754">
    <property type="entry name" value="Ubl_MoaD"/>
    <property type="match status" value="1"/>
</dbReference>
<dbReference type="Proteomes" id="UP000239388">
    <property type="component" value="Unassembled WGS sequence"/>
</dbReference>
<dbReference type="RefSeq" id="WP_105353276.1">
    <property type="nucleotide sequence ID" value="NZ_PUIB01000011.1"/>
</dbReference>
<accession>A0A2S8G100</accession>
<evidence type="ECO:0000256" key="2">
    <source>
        <dbReference type="ARBA" id="ARBA00024200"/>
    </source>
</evidence>
<dbReference type="Gene3D" id="3.10.20.30">
    <property type="match status" value="1"/>
</dbReference>